<feature type="region of interest" description="Disordered" evidence="2">
    <location>
        <begin position="969"/>
        <end position="991"/>
    </location>
</feature>
<feature type="compositionally biased region" description="Low complexity" evidence="2">
    <location>
        <begin position="815"/>
        <end position="826"/>
    </location>
</feature>
<feature type="compositionally biased region" description="Basic residues" evidence="2">
    <location>
        <begin position="978"/>
        <end position="991"/>
    </location>
</feature>
<feature type="compositionally biased region" description="Low complexity" evidence="2">
    <location>
        <begin position="574"/>
        <end position="583"/>
    </location>
</feature>
<feature type="compositionally biased region" description="Low complexity" evidence="2">
    <location>
        <begin position="71"/>
        <end position="80"/>
    </location>
</feature>
<comment type="caution">
    <text evidence="4">The sequence shown here is derived from an EMBL/GenBank/DDBJ whole genome shotgun (WGS) entry which is preliminary data.</text>
</comment>
<feature type="coiled-coil region" evidence="1">
    <location>
        <begin position="497"/>
        <end position="530"/>
    </location>
</feature>
<keyword evidence="5" id="KW-1185">Reference proteome</keyword>
<feature type="compositionally biased region" description="Acidic residues" evidence="2">
    <location>
        <begin position="88"/>
        <end position="104"/>
    </location>
</feature>
<feature type="compositionally biased region" description="Low complexity" evidence="2">
    <location>
        <begin position="626"/>
        <end position="635"/>
    </location>
</feature>
<keyword evidence="3" id="KW-0812">Transmembrane</keyword>
<proteinExistence type="predicted"/>
<keyword evidence="3" id="KW-1133">Transmembrane helix</keyword>
<feature type="region of interest" description="Disordered" evidence="2">
    <location>
        <begin position="623"/>
        <end position="648"/>
    </location>
</feature>
<gene>
    <name evidence="4" type="ORF">BGZ80_005490</name>
</gene>
<evidence type="ECO:0000256" key="2">
    <source>
        <dbReference type="SAM" id="MobiDB-lite"/>
    </source>
</evidence>
<sequence>MDTATWTKIGNQNSVGLSGATAVFHEVTASIYFFGGMVNQTTRNVITYQFSLEQELWYALAPRVDPFTASFSTTSSQSSPSPSPTPSSDDDGDDDDDGDSDSDTDSQFLEPVWYDTVSGVWTPAGLMGDDAVVMYGGMKPYGVGLSIQDPNCYIRKVTVFDLSCRSWTTYDFYNQSSVMKPRVNHTMVLRPPGASGGNKTAWTAYIFGGFDGKDEQDLLVVTLDIPTTENSVVNNCRAKTASSPTDSPDYLLGTTADIPKNGTVQELLLQRPDLSSDVSTLETCPMRTSLNLLTTYTSTIRPGEEITFKTYIDAYELDIEFNVETNQSLPLDFRTQNVWEGFMNMYWRADHGLTDGSSQASSPTPSDVQSNETAIDGPIITYSGTLNTSELMDRWTKYSGLDSSPTWSALRASTSSSIVFSAGDPRRFSGYYIYSLKNSNPSTLTFNITVNLLNHSSGSKQGSGANLATLGIVMGGFILGVILLVLVAIKVRKRLRKRRALRAAERLRLMEEREEQEEEERRRLANLALASPENLKNMKPIYRVILGFDRQQQQQQGFENSTLRHRTLGRTKKSSATGATKTAVGLSGADTEVYSIPRLRLDPVESHPEYGKRSSRARSDFIRDLGSSSSTSGGSHLDESSETCTIRSDMRESIGAAGSLSTELEEPRGMLNDNSSNFSSLPCDSSLRSFDHLEMMKPSTELEIESKGQGDHLGTTNLTRERRSGIWNEGSVGDSDVIKLEVLKPYDVSGPETISNTRRRNPIGVQPISIEPLPFHGGLVPRTKRHYRRYQRSISRRYPRTSNRTSPQLSDRSVSRSSTGRGTQTTPLQGSLRRAKKAATRMALESRTGSASGLDMPMDNEDEPWESIEMDQYDTTASTVQEQQKPENTWTTPLARMREEKEYEPGPLLAVNVLIVFPGDSETIPVNPRGSSTEISEVKCLPPMAIGTVFAPDPVRWWAYKARQQQDRRRYEREMKRLYHHQGHQRSRKPF</sequence>
<evidence type="ECO:0000313" key="4">
    <source>
        <dbReference type="EMBL" id="KAG0005242.1"/>
    </source>
</evidence>
<accession>A0A9P6MJP5</accession>
<protein>
    <submittedName>
        <fullName evidence="4">Uncharacterized protein</fullName>
    </submittedName>
</protein>
<organism evidence="4 5">
    <name type="scientific">Entomortierella chlamydospora</name>
    <dbReference type="NCBI Taxonomy" id="101097"/>
    <lineage>
        <taxon>Eukaryota</taxon>
        <taxon>Fungi</taxon>
        <taxon>Fungi incertae sedis</taxon>
        <taxon>Mucoromycota</taxon>
        <taxon>Mortierellomycotina</taxon>
        <taxon>Mortierellomycetes</taxon>
        <taxon>Mortierellales</taxon>
        <taxon>Mortierellaceae</taxon>
        <taxon>Entomortierella</taxon>
    </lineage>
</organism>
<feature type="compositionally biased region" description="Basic residues" evidence="2">
    <location>
        <begin position="782"/>
        <end position="799"/>
    </location>
</feature>
<name>A0A9P6MJP5_9FUNG</name>
<feature type="region of interest" description="Disordered" evidence="2">
    <location>
        <begin position="71"/>
        <end position="106"/>
    </location>
</feature>
<dbReference type="AlphaFoldDB" id="A0A9P6MJP5"/>
<evidence type="ECO:0000256" key="3">
    <source>
        <dbReference type="SAM" id="Phobius"/>
    </source>
</evidence>
<evidence type="ECO:0000256" key="1">
    <source>
        <dbReference type="SAM" id="Coils"/>
    </source>
</evidence>
<feature type="region of interest" description="Disordered" evidence="2">
    <location>
        <begin position="773"/>
        <end position="857"/>
    </location>
</feature>
<keyword evidence="3" id="KW-0472">Membrane</keyword>
<dbReference type="SUPFAM" id="SSF117281">
    <property type="entry name" value="Kelch motif"/>
    <property type="match status" value="1"/>
</dbReference>
<dbReference type="Gene3D" id="2.120.10.80">
    <property type="entry name" value="Kelch-type beta propeller"/>
    <property type="match status" value="1"/>
</dbReference>
<dbReference type="InterPro" id="IPR015915">
    <property type="entry name" value="Kelch-typ_b-propeller"/>
</dbReference>
<evidence type="ECO:0000313" key="5">
    <source>
        <dbReference type="Proteomes" id="UP000703661"/>
    </source>
</evidence>
<feature type="region of interest" description="Disordered" evidence="2">
    <location>
        <begin position="659"/>
        <end position="678"/>
    </location>
</feature>
<feature type="transmembrane region" description="Helical" evidence="3">
    <location>
        <begin position="467"/>
        <end position="489"/>
    </location>
</feature>
<reference evidence="4" key="1">
    <citation type="journal article" date="2020" name="Fungal Divers.">
        <title>Resolving the Mortierellaceae phylogeny through synthesis of multi-gene phylogenetics and phylogenomics.</title>
        <authorList>
            <person name="Vandepol N."/>
            <person name="Liber J."/>
            <person name="Desiro A."/>
            <person name="Na H."/>
            <person name="Kennedy M."/>
            <person name="Barry K."/>
            <person name="Grigoriev I.V."/>
            <person name="Miller A.N."/>
            <person name="O'Donnell K."/>
            <person name="Stajich J.E."/>
            <person name="Bonito G."/>
        </authorList>
    </citation>
    <scope>NUCLEOTIDE SEQUENCE</scope>
    <source>
        <strain evidence="4">NRRL 2769</strain>
    </source>
</reference>
<dbReference type="EMBL" id="JAAAID010002700">
    <property type="protein sequence ID" value="KAG0005242.1"/>
    <property type="molecule type" value="Genomic_DNA"/>
</dbReference>
<feature type="region of interest" description="Disordered" evidence="2">
    <location>
        <begin position="555"/>
        <end position="584"/>
    </location>
</feature>
<keyword evidence="1" id="KW-0175">Coiled coil</keyword>
<feature type="compositionally biased region" description="Basic residues" evidence="2">
    <location>
        <begin position="563"/>
        <end position="573"/>
    </location>
</feature>
<dbReference type="Proteomes" id="UP000703661">
    <property type="component" value="Unassembled WGS sequence"/>
</dbReference>
<feature type="compositionally biased region" description="Polar residues" evidence="2">
    <location>
        <begin position="801"/>
        <end position="811"/>
    </location>
</feature>